<evidence type="ECO:0000313" key="2">
    <source>
        <dbReference type="Proteomes" id="UP001153365"/>
    </source>
</evidence>
<dbReference type="Proteomes" id="UP001153365">
    <property type="component" value="Unassembled WGS sequence"/>
</dbReference>
<evidence type="ECO:0000313" key="1">
    <source>
        <dbReference type="EMBL" id="CAH7688557.1"/>
    </source>
</evidence>
<name>A0AAV0BNC8_PHAPC</name>
<dbReference type="AlphaFoldDB" id="A0AAV0BNC8"/>
<protein>
    <submittedName>
        <fullName evidence="1">Uncharacterized protein</fullName>
    </submittedName>
</protein>
<keyword evidence="2" id="KW-1185">Reference proteome</keyword>
<comment type="caution">
    <text evidence="1">The sequence shown here is derived from an EMBL/GenBank/DDBJ whole genome shotgun (WGS) entry which is preliminary data.</text>
</comment>
<gene>
    <name evidence="1" type="ORF">PPACK8108_LOCUS23526</name>
</gene>
<proteinExistence type="predicted"/>
<accession>A0AAV0BNC8</accession>
<organism evidence="1 2">
    <name type="scientific">Phakopsora pachyrhizi</name>
    <name type="common">Asian soybean rust disease fungus</name>
    <dbReference type="NCBI Taxonomy" id="170000"/>
    <lineage>
        <taxon>Eukaryota</taxon>
        <taxon>Fungi</taxon>
        <taxon>Dikarya</taxon>
        <taxon>Basidiomycota</taxon>
        <taxon>Pucciniomycotina</taxon>
        <taxon>Pucciniomycetes</taxon>
        <taxon>Pucciniales</taxon>
        <taxon>Phakopsoraceae</taxon>
        <taxon>Phakopsora</taxon>
    </lineage>
</organism>
<sequence length="302" mass="33981">MAPMALLRVSKVKCNFSEPTETRGPLVWCNPTIKTYGYEHPIARTPTEVMDSGVSSKGADEDFDFFFDSASSGKSRLMVAVGIPSEQMVRTPRTSGSLAGISQAGSHESDFSARANLIKHQAALDLAQKEVEDTQEDLRNEVEPATQKRKECMRIVIDLEDQSQGTRSPSGQQIQPLKPLLDINHQFPLLQFLISILSTHLDTALPWTFDHPSEDVLEFENDKERARRLLVNTHRLLGLHVGEMVKGASNNRYSECVQRGQEMDGLLTHAITQLSDWYETLEVKNYECFEWDDSHGVEHNIP</sequence>
<dbReference type="EMBL" id="CALTRL010005990">
    <property type="protein sequence ID" value="CAH7688557.1"/>
    <property type="molecule type" value="Genomic_DNA"/>
</dbReference>
<reference evidence="1" key="1">
    <citation type="submission" date="2022-06" db="EMBL/GenBank/DDBJ databases">
        <authorList>
            <consortium name="SYNGENTA / RWTH Aachen University"/>
        </authorList>
    </citation>
    <scope>NUCLEOTIDE SEQUENCE</scope>
</reference>